<accession>A0AAW1CLT5</accession>
<keyword evidence="1" id="KW-0472">Membrane</keyword>
<evidence type="ECO:0000313" key="3">
    <source>
        <dbReference type="Proteomes" id="UP001461498"/>
    </source>
</evidence>
<name>A0AAW1CLT5_9HEMI</name>
<keyword evidence="3" id="KW-1185">Reference proteome</keyword>
<feature type="transmembrane region" description="Helical" evidence="1">
    <location>
        <begin position="65"/>
        <end position="81"/>
    </location>
</feature>
<dbReference type="Proteomes" id="UP001461498">
    <property type="component" value="Unassembled WGS sequence"/>
</dbReference>
<evidence type="ECO:0000256" key="1">
    <source>
        <dbReference type="SAM" id="Phobius"/>
    </source>
</evidence>
<protein>
    <submittedName>
        <fullName evidence="2">Uncharacterized protein</fullName>
    </submittedName>
</protein>
<organism evidence="2 3">
    <name type="scientific">Rhynocoris fuscipes</name>
    <dbReference type="NCBI Taxonomy" id="488301"/>
    <lineage>
        <taxon>Eukaryota</taxon>
        <taxon>Metazoa</taxon>
        <taxon>Ecdysozoa</taxon>
        <taxon>Arthropoda</taxon>
        <taxon>Hexapoda</taxon>
        <taxon>Insecta</taxon>
        <taxon>Pterygota</taxon>
        <taxon>Neoptera</taxon>
        <taxon>Paraneoptera</taxon>
        <taxon>Hemiptera</taxon>
        <taxon>Heteroptera</taxon>
        <taxon>Panheteroptera</taxon>
        <taxon>Cimicomorpha</taxon>
        <taxon>Reduviidae</taxon>
        <taxon>Harpactorinae</taxon>
        <taxon>Harpactorini</taxon>
        <taxon>Rhynocoris</taxon>
    </lineage>
</organism>
<proteinExistence type="predicted"/>
<gene>
    <name evidence="2" type="ORF">O3M35_002555</name>
</gene>
<keyword evidence="1" id="KW-1133">Transmembrane helix</keyword>
<reference evidence="2 3" key="1">
    <citation type="submission" date="2022-12" db="EMBL/GenBank/DDBJ databases">
        <title>Chromosome-level genome assembly of true bugs.</title>
        <authorList>
            <person name="Ma L."/>
            <person name="Li H."/>
        </authorList>
    </citation>
    <scope>NUCLEOTIDE SEQUENCE [LARGE SCALE GENOMIC DNA]</scope>
    <source>
        <strain evidence="2">Lab_2022b</strain>
    </source>
</reference>
<dbReference type="AlphaFoldDB" id="A0AAW1CLT5"/>
<keyword evidence="1" id="KW-0812">Transmembrane</keyword>
<dbReference type="EMBL" id="JAPXFL010000011">
    <property type="protein sequence ID" value="KAK9499534.1"/>
    <property type="molecule type" value="Genomic_DNA"/>
</dbReference>
<sequence>MPATAMFSNFKSRVGVGGTGPQNILDHNPITQYFEIGKQTASAGPELVWRIHDAYRKSDRKVSDSFVFILIKFLFVFFGVYKTRKTNVFNHVCQSICRVT</sequence>
<evidence type="ECO:0000313" key="2">
    <source>
        <dbReference type="EMBL" id="KAK9499534.1"/>
    </source>
</evidence>
<comment type="caution">
    <text evidence="2">The sequence shown here is derived from an EMBL/GenBank/DDBJ whole genome shotgun (WGS) entry which is preliminary data.</text>
</comment>